<sequence>MEFEYYISRFSMPSTIKHLKFNARELVITLEEEDIYGSQVVRMYLSEEIISGRGLFSSFAGGQIFTNKQCKLEEVNAIQKTNWRINCQ</sequence>
<reference evidence="1 2" key="1">
    <citation type="journal article" date="2014" name="Genome Announc.">
        <title>Complete Genome Sequence of Mycoplasma ovis Strain Michigan, a Hemoplasma of Sheep with Two Distinct 16S rRNA Genes.</title>
        <authorList>
            <person name="Deshuillers P.L."/>
            <person name="Santos A.P."/>
            <person name="do Nascimento N.C."/>
            <person name="Hampel J.A."/>
            <person name="Bergin I.L."/>
            <person name="Dyson M.C."/>
            <person name="Messick J.B."/>
        </authorList>
    </citation>
    <scope>NUCLEOTIDE SEQUENCE [LARGE SCALE GENOMIC DNA]</scope>
    <source>
        <strain evidence="1 2">Michigan</strain>
    </source>
</reference>
<evidence type="ECO:0000313" key="2">
    <source>
        <dbReference type="Proteomes" id="UP000018745"/>
    </source>
</evidence>
<accession>A0ABM5P273</accession>
<evidence type="ECO:0000313" key="1">
    <source>
        <dbReference type="EMBL" id="AHC40430.1"/>
    </source>
</evidence>
<keyword evidence="2" id="KW-1185">Reference proteome</keyword>
<name>A0ABM5P273_9MOLU</name>
<gene>
    <name evidence="1" type="ORF">OVS_03390</name>
</gene>
<protein>
    <submittedName>
        <fullName evidence="1">Uncharacterized protein</fullName>
    </submittedName>
</protein>
<proteinExistence type="predicted"/>
<dbReference type="Proteomes" id="UP000018745">
    <property type="component" value="Chromosome"/>
</dbReference>
<organism evidence="1 2">
    <name type="scientific">Mycoplasma ovis str. Michigan</name>
    <dbReference type="NCBI Taxonomy" id="1415773"/>
    <lineage>
        <taxon>Bacteria</taxon>
        <taxon>Bacillati</taxon>
        <taxon>Mycoplasmatota</taxon>
        <taxon>Mollicutes</taxon>
        <taxon>Mycoplasmataceae</taxon>
        <taxon>Mycoplasma</taxon>
    </lineage>
</organism>
<dbReference type="EMBL" id="CP006935">
    <property type="protein sequence ID" value="AHC40430.1"/>
    <property type="molecule type" value="Genomic_DNA"/>
</dbReference>